<protein>
    <submittedName>
        <fullName evidence="2">PilZ domain-containing protein</fullName>
    </submittedName>
</protein>
<dbReference type="Proteomes" id="UP000537890">
    <property type="component" value="Unassembled WGS sequence"/>
</dbReference>
<evidence type="ECO:0000259" key="1">
    <source>
        <dbReference type="Pfam" id="PF07238"/>
    </source>
</evidence>
<dbReference type="Gene3D" id="2.40.10.220">
    <property type="entry name" value="predicted glycosyltransferase like domains"/>
    <property type="match status" value="1"/>
</dbReference>
<dbReference type="EMBL" id="JACCHS010000191">
    <property type="protein sequence ID" value="NYT47615.1"/>
    <property type="molecule type" value="Genomic_DNA"/>
</dbReference>
<reference evidence="2 3" key="1">
    <citation type="submission" date="2020-05" db="EMBL/GenBank/DDBJ databases">
        <title>Horizontal transmission and recombination maintain forever young bacterial symbiont genomes.</title>
        <authorList>
            <person name="Russell S.L."/>
            <person name="Pepper-Tunick E."/>
            <person name="Svedberg J."/>
            <person name="Byrne A."/>
            <person name="Ruelas Castillo J."/>
            <person name="Vollmers C."/>
            <person name="Beinart R.A."/>
            <person name="Corbett-Detig R."/>
        </authorList>
    </citation>
    <scope>NUCLEOTIDE SEQUENCE [LARGE SCALE GENOMIC DNA]</scope>
    <source>
        <strain evidence="2">4727-3</strain>
    </source>
</reference>
<dbReference type="Pfam" id="PF07238">
    <property type="entry name" value="PilZ"/>
    <property type="match status" value="1"/>
</dbReference>
<dbReference type="GO" id="GO:0035438">
    <property type="term" value="F:cyclic-di-GMP binding"/>
    <property type="evidence" value="ECO:0007669"/>
    <property type="project" value="InterPro"/>
</dbReference>
<dbReference type="InterPro" id="IPR009875">
    <property type="entry name" value="PilZ_domain"/>
</dbReference>
<organism evidence="2 3">
    <name type="scientific">Candidatus Methanofishera endochildressiae</name>
    <dbReference type="NCBI Taxonomy" id="2738884"/>
    <lineage>
        <taxon>Bacteria</taxon>
        <taxon>Pseudomonadati</taxon>
        <taxon>Pseudomonadota</taxon>
        <taxon>Gammaproteobacteria</taxon>
        <taxon>Candidatus Methanofishera</taxon>
    </lineage>
</organism>
<proteinExistence type="predicted"/>
<accession>A0A7Z0MQE4</accession>
<dbReference type="AlphaFoldDB" id="A0A7Z0MQE4"/>
<sequence length="123" mass="13970">MKPDKDLQQYHSLFTSALALLNDEDIEYPCELIDISRHGCLLGFKDTWEAHNLDTLYTLTLQLPDTTPIVMNLSISHVVGNEVAFKCEHIDLDDVSALSHYIEINQVDNALLDRELIALMHCC</sequence>
<evidence type="ECO:0000313" key="3">
    <source>
        <dbReference type="Proteomes" id="UP000537890"/>
    </source>
</evidence>
<comment type="caution">
    <text evidence="2">The sequence shown here is derived from an EMBL/GenBank/DDBJ whole genome shotgun (WGS) entry which is preliminary data.</text>
</comment>
<evidence type="ECO:0000313" key="2">
    <source>
        <dbReference type="EMBL" id="NYT47615.1"/>
    </source>
</evidence>
<name>A0A7Z0MQE4_9GAMM</name>
<gene>
    <name evidence="2" type="ORF">H0A75_08765</name>
</gene>
<feature type="domain" description="PilZ" evidence="1">
    <location>
        <begin position="17"/>
        <end position="102"/>
    </location>
</feature>
<dbReference type="SUPFAM" id="SSF141371">
    <property type="entry name" value="PilZ domain-like"/>
    <property type="match status" value="1"/>
</dbReference>